<protein>
    <submittedName>
        <fullName evidence="2">Uncharacterized protein</fullName>
    </submittedName>
</protein>
<feature type="compositionally biased region" description="Basic and acidic residues" evidence="1">
    <location>
        <begin position="207"/>
        <end position="216"/>
    </location>
</feature>
<feature type="compositionally biased region" description="Polar residues" evidence="1">
    <location>
        <begin position="55"/>
        <end position="68"/>
    </location>
</feature>
<dbReference type="EMBL" id="KN824279">
    <property type="protein sequence ID" value="KIM32976.1"/>
    <property type="molecule type" value="Genomic_DNA"/>
</dbReference>
<dbReference type="Proteomes" id="UP000054097">
    <property type="component" value="Unassembled WGS sequence"/>
</dbReference>
<feature type="compositionally biased region" description="Polar residues" evidence="1">
    <location>
        <begin position="227"/>
        <end position="241"/>
    </location>
</feature>
<feature type="compositionally biased region" description="Polar residues" evidence="1">
    <location>
        <begin position="14"/>
        <end position="47"/>
    </location>
</feature>
<sequence length="241" mass="25097">MGLAGASSRALPASVTSTPATAPPMSSVSTVKGDSQSPVLRPSSQMTTRKRRRSGTASSTEQPPHTSLANSSSAASASAEPEKKKQRLEGSPGREGSVAMQTNGARRPSLEDDEEVDQLQREGSEKMQEDPRSPNGAHHDAGGPNGDKAGSPPSFRRTSTQQSSSMEMSNGPPSTGSQETMRHQSRSPTTPVGAKGPMVTSSSPPEKASEERESSRRSASHSHSRSNSMMNGTKASASPVS</sequence>
<organism evidence="2 3">
    <name type="scientific">Serendipita vermifera MAFF 305830</name>
    <dbReference type="NCBI Taxonomy" id="933852"/>
    <lineage>
        <taxon>Eukaryota</taxon>
        <taxon>Fungi</taxon>
        <taxon>Dikarya</taxon>
        <taxon>Basidiomycota</taxon>
        <taxon>Agaricomycotina</taxon>
        <taxon>Agaricomycetes</taxon>
        <taxon>Sebacinales</taxon>
        <taxon>Serendipitaceae</taxon>
        <taxon>Serendipita</taxon>
    </lineage>
</organism>
<evidence type="ECO:0000313" key="3">
    <source>
        <dbReference type="Proteomes" id="UP000054097"/>
    </source>
</evidence>
<dbReference type="AlphaFoldDB" id="A0A0C3BND7"/>
<evidence type="ECO:0000256" key="1">
    <source>
        <dbReference type="SAM" id="MobiDB-lite"/>
    </source>
</evidence>
<reference evidence="3" key="2">
    <citation type="submission" date="2015-01" db="EMBL/GenBank/DDBJ databases">
        <title>Evolutionary Origins and Diversification of the Mycorrhizal Mutualists.</title>
        <authorList>
            <consortium name="DOE Joint Genome Institute"/>
            <consortium name="Mycorrhizal Genomics Consortium"/>
            <person name="Kohler A."/>
            <person name="Kuo A."/>
            <person name="Nagy L.G."/>
            <person name="Floudas D."/>
            <person name="Copeland A."/>
            <person name="Barry K.W."/>
            <person name="Cichocki N."/>
            <person name="Veneault-Fourrey C."/>
            <person name="LaButti K."/>
            <person name="Lindquist E.A."/>
            <person name="Lipzen A."/>
            <person name="Lundell T."/>
            <person name="Morin E."/>
            <person name="Murat C."/>
            <person name="Riley R."/>
            <person name="Ohm R."/>
            <person name="Sun H."/>
            <person name="Tunlid A."/>
            <person name="Henrissat B."/>
            <person name="Grigoriev I.V."/>
            <person name="Hibbett D.S."/>
            <person name="Martin F."/>
        </authorList>
    </citation>
    <scope>NUCLEOTIDE SEQUENCE [LARGE SCALE GENOMIC DNA]</scope>
    <source>
        <strain evidence="3">MAFF 305830</strain>
    </source>
</reference>
<feature type="compositionally biased region" description="Low complexity" evidence="1">
    <location>
        <begin position="69"/>
        <end position="79"/>
    </location>
</feature>
<accession>A0A0C3BND7</accession>
<feature type="compositionally biased region" description="Low complexity" evidence="1">
    <location>
        <begin position="154"/>
        <end position="169"/>
    </location>
</feature>
<name>A0A0C3BND7_SERVB</name>
<keyword evidence="3" id="KW-1185">Reference proteome</keyword>
<proteinExistence type="predicted"/>
<evidence type="ECO:0000313" key="2">
    <source>
        <dbReference type="EMBL" id="KIM32976.1"/>
    </source>
</evidence>
<feature type="compositionally biased region" description="Basic and acidic residues" evidence="1">
    <location>
        <begin position="118"/>
        <end position="141"/>
    </location>
</feature>
<feature type="region of interest" description="Disordered" evidence="1">
    <location>
        <begin position="1"/>
        <end position="241"/>
    </location>
</feature>
<dbReference type="HOGENOM" id="CLU_1152352_0_0_1"/>
<reference evidence="2 3" key="1">
    <citation type="submission" date="2014-04" db="EMBL/GenBank/DDBJ databases">
        <authorList>
            <consortium name="DOE Joint Genome Institute"/>
            <person name="Kuo A."/>
            <person name="Zuccaro A."/>
            <person name="Kohler A."/>
            <person name="Nagy L.G."/>
            <person name="Floudas D."/>
            <person name="Copeland A."/>
            <person name="Barry K.W."/>
            <person name="Cichocki N."/>
            <person name="Veneault-Fourrey C."/>
            <person name="LaButti K."/>
            <person name="Lindquist E.A."/>
            <person name="Lipzen A."/>
            <person name="Lundell T."/>
            <person name="Morin E."/>
            <person name="Murat C."/>
            <person name="Sun H."/>
            <person name="Tunlid A."/>
            <person name="Henrissat B."/>
            <person name="Grigoriev I.V."/>
            <person name="Hibbett D.S."/>
            <person name="Martin F."/>
            <person name="Nordberg H.P."/>
            <person name="Cantor M.N."/>
            <person name="Hua S.X."/>
        </authorList>
    </citation>
    <scope>NUCLEOTIDE SEQUENCE [LARGE SCALE GENOMIC DNA]</scope>
    <source>
        <strain evidence="2 3">MAFF 305830</strain>
    </source>
</reference>
<gene>
    <name evidence="2" type="ORF">M408DRAFT_326655</name>
</gene>